<gene>
    <name evidence="3" type="ORF">M472_07540</name>
</gene>
<evidence type="ECO:0000259" key="2">
    <source>
        <dbReference type="Pfam" id="PF05569"/>
    </source>
</evidence>
<keyword evidence="4" id="KW-1185">Reference proteome</keyword>
<feature type="transmembrane region" description="Helical" evidence="1">
    <location>
        <begin position="37"/>
        <end position="52"/>
    </location>
</feature>
<keyword evidence="1" id="KW-0472">Membrane</keyword>
<keyword evidence="1" id="KW-1133">Transmembrane helix</keyword>
<keyword evidence="1" id="KW-0812">Transmembrane</keyword>
<evidence type="ECO:0000256" key="1">
    <source>
        <dbReference type="SAM" id="Phobius"/>
    </source>
</evidence>
<dbReference type="eggNOG" id="COG4219">
    <property type="taxonomic scope" value="Bacteria"/>
</dbReference>
<dbReference type="InterPro" id="IPR037066">
    <property type="entry name" value="Plug_dom_sf"/>
</dbReference>
<dbReference type="STRING" id="1346330.M472_07540"/>
<dbReference type="AlphaFoldDB" id="U2HA57"/>
<feature type="transmembrane region" description="Helical" evidence="1">
    <location>
        <begin position="264"/>
        <end position="283"/>
    </location>
</feature>
<dbReference type="InterPro" id="IPR008756">
    <property type="entry name" value="Peptidase_M56"/>
</dbReference>
<feature type="transmembrane region" description="Helical" evidence="1">
    <location>
        <begin position="87"/>
        <end position="108"/>
    </location>
</feature>
<protein>
    <recommendedName>
        <fullName evidence="2">Peptidase M56 domain-containing protein</fullName>
    </recommendedName>
</protein>
<reference evidence="3 4" key="1">
    <citation type="journal article" date="2013" name="Genome Announc.">
        <title>The Draft Genome Sequence of Sphingomonas paucimobilis Strain HER1398 (Proteobacteria), Host to the Giant PAU Phage, Indicates That It Is a Member of the Genus Sphingobacterium (Bacteroidetes).</title>
        <authorList>
            <person name="White R.A.III."/>
            <person name="Suttle C.A."/>
        </authorList>
    </citation>
    <scope>NUCLEOTIDE SEQUENCE [LARGE SCALE GENOMIC DNA]</scope>
    <source>
        <strain evidence="3 4">HER1398</strain>
    </source>
</reference>
<evidence type="ECO:0000313" key="4">
    <source>
        <dbReference type="Proteomes" id="UP000016584"/>
    </source>
</evidence>
<comment type="caution">
    <text evidence="3">The sequence shown here is derived from an EMBL/GenBank/DDBJ whole genome shotgun (WGS) entry which is preliminary data.</text>
</comment>
<dbReference type="SUPFAM" id="SSF56935">
    <property type="entry name" value="Porins"/>
    <property type="match status" value="2"/>
</dbReference>
<dbReference type="OrthoDB" id="649093at2"/>
<organism evidence="3 4">
    <name type="scientific">Sphingobacterium paucimobilis HER1398</name>
    <dbReference type="NCBI Taxonomy" id="1346330"/>
    <lineage>
        <taxon>Bacteria</taxon>
        <taxon>Pseudomonadati</taxon>
        <taxon>Bacteroidota</taxon>
        <taxon>Sphingobacteriia</taxon>
        <taxon>Sphingobacteriales</taxon>
        <taxon>Sphingobacteriaceae</taxon>
        <taxon>Sphingobacterium</taxon>
    </lineage>
</organism>
<feature type="transmembrane region" description="Helical" evidence="1">
    <location>
        <begin position="177"/>
        <end position="196"/>
    </location>
</feature>
<sequence>MENVLTYILQASLLLGIVFLGYILLLKGVTFYRLNRIYFLVGGVYSLIYPFLKVDEWFREEVISVVPGVWDYMTDYLPESVAGTFSLGHLLLSVLLIGAGAFFVKLVLQLLSLCRIHFYSEKSSWKNYLFRNVFFPIVPFSFFNKIYVHQDQHGDPELYDIFKHEEIHVKGLHSLDILLFEMLLIGCWYNPFVWLMRKAVRQNLEFLTDQQVLDKGVDRQTYQYSLLNVTTQGVSLGVGNQFNFRTLKKRIMMMNKRRSSKIELSKYAFLLPIVILAGASLTVSKAEGKIEELVERIKETPVDAVLPVAVMQELVRSTDTIKQHKVEPNAVSGSTVGAFGAALKGDAVGLRADSVLHVVSAGEVEPILFVDGLRYYGNISRLDPNDIESIHVFKGKQAIALYGDQAKDGAVLIKTKDGSLTQRLHGKVPASIPSDSTKNVLRGIFISANPAGHGTKAKPIIVLDGKVMEDSYDVNLLNSADIHSVSVLKDKAAETLYGPGAKNGVIVMVSKTFAREANSVEKDTVSHLIERKGNSAKLSENKKEAIEERIFVLNKDTRLNWPTAALLVINKEVQKPGFDINTIPVDKIESITILKSPEAKILFGELGKDGVVLVTTKKSAI</sequence>
<dbReference type="RefSeq" id="WP_021071315.1">
    <property type="nucleotide sequence ID" value="NZ_ATDL01000016.1"/>
</dbReference>
<feature type="domain" description="Peptidase M56" evidence="2">
    <location>
        <begin position="146"/>
        <end position="254"/>
    </location>
</feature>
<name>U2HA57_9SPHI</name>
<evidence type="ECO:0000313" key="3">
    <source>
        <dbReference type="EMBL" id="ERJ58616.1"/>
    </source>
</evidence>
<dbReference type="EMBL" id="ATDL01000016">
    <property type="protein sequence ID" value="ERJ58616.1"/>
    <property type="molecule type" value="Genomic_DNA"/>
</dbReference>
<dbReference type="InterPro" id="IPR052173">
    <property type="entry name" value="Beta-lactam_resp_regulator"/>
</dbReference>
<feature type="transmembrane region" description="Helical" evidence="1">
    <location>
        <begin position="6"/>
        <end position="25"/>
    </location>
</feature>
<dbReference type="CDD" id="cd07341">
    <property type="entry name" value="M56_BlaR1_MecR1_like"/>
    <property type="match status" value="1"/>
</dbReference>
<dbReference type="PATRIC" id="fig|1346330.5.peg.3171"/>
<dbReference type="Gene3D" id="2.170.130.10">
    <property type="entry name" value="TonB-dependent receptor, plug domain"/>
    <property type="match status" value="3"/>
</dbReference>
<dbReference type="Proteomes" id="UP000016584">
    <property type="component" value="Unassembled WGS sequence"/>
</dbReference>
<accession>U2HA57</accession>
<dbReference type="PANTHER" id="PTHR34978:SF3">
    <property type="entry name" value="SLR0241 PROTEIN"/>
    <property type="match status" value="1"/>
</dbReference>
<proteinExistence type="predicted"/>
<feature type="transmembrane region" description="Helical" evidence="1">
    <location>
        <begin position="129"/>
        <end position="148"/>
    </location>
</feature>
<dbReference type="PANTHER" id="PTHR34978">
    <property type="entry name" value="POSSIBLE SENSOR-TRANSDUCER PROTEIN BLAR"/>
    <property type="match status" value="1"/>
</dbReference>
<dbReference type="Pfam" id="PF05569">
    <property type="entry name" value="Peptidase_M56"/>
    <property type="match status" value="1"/>
</dbReference>